<dbReference type="InterPro" id="IPR001769">
    <property type="entry name" value="Gingipain"/>
</dbReference>
<feature type="non-terminal residue" evidence="3">
    <location>
        <position position="277"/>
    </location>
</feature>
<gene>
    <name evidence="3" type="ORF">METZ01_LOCUS411240</name>
</gene>
<feature type="non-terminal residue" evidence="3">
    <location>
        <position position="1"/>
    </location>
</feature>
<proteinExistence type="predicted"/>
<dbReference type="SUPFAM" id="SSF52129">
    <property type="entry name" value="Caspase-like"/>
    <property type="match status" value="1"/>
</dbReference>
<dbReference type="AlphaFoldDB" id="A0A382WHK3"/>
<feature type="domain" description="Gingipain" evidence="2">
    <location>
        <begin position="5"/>
        <end position="277"/>
    </location>
</feature>
<dbReference type="GO" id="GO:0008234">
    <property type="term" value="F:cysteine-type peptidase activity"/>
    <property type="evidence" value="ECO:0007669"/>
    <property type="project" value="InterPro"/>
</dbReference>
<name>A0A382WHK3_9ZZZZ</name>
<reference evidence="3" key="1">
    <citation type="submission" date="2018-05" db="EMBL/GenBank/DDBJ databases">
        <authorList>
            <person name="Lanie J.A."/>
            <person name="Ng W.-L."/>
            <person name="Kazmierczak K.M."/>
            <person name="Andrzejewski T.M."/>
            <person name="Davidsen T.M."/>
            <person name="Wayne K.J."/>
            <person name="Tettelin H."/>
            <person name="Glass J.I."/>
            <person name="Rusch D."/>
            <person name="Podicherti R."/>
            <person name="Tsui H.-C.T."/>
            <person name="Winkler M.E."/>
        </authorList>
    </citation>
    <scope>NUCLEOTIDE SEQUENCE</scope>
</reference>
<dbReference type="Pfam" id="PF01364">
    <property type="entry name" value="Peptidase_C25"/>
    <property type="match status" value="1"/>
</dbReference>
<sequence length="277" mass="31122">RTNMVYVSLNQIYLEFSGGNNDPVAIRHFLQWTQENWAQKPTTVLFLGDADFDYRNITGLSNIQVPTIEVGTNYSYATDDRLVAFNGIIPEMATGRFPARSPEEVTAFVEKIISFETNTPPGIWKQRITLVADDPARPERESYELLVGKSHTNNSERLAKSIPDFIEINKLYMVDYPEVNDGSTFGVTKPLATQALFDQIYSGTAFINFIGHGNATQWAQEKLLIINENRNDILSIKANMKLPIWVAGTCNWGHFDAIGKESFAEELLRTEMDGASA</sequence>
<dbReference type="EMBL" id="UINC01159990">
    <property type="protein sequence ID" value="SVD58386.1"/>
    <property type="molecule type" value="Genomic_DNA"/>
</dbReference>
<dbReference type="GO" id="GO:0006508">
    <property type="term" value="P:proteolysis"/>
    <property type="evidence" value="ECO:0007669"/>
    <property type="project" value="InterPro"/>
</dbReference>
<evidence type="ECO:0000313" key="3">
    <source>
        <dbReference type="EMBL" id="SVD58386.1"/>
    </source>
</evidence>
<dbReference type="Gene3D" id="3.40.50.10390">
    <property type="entry name" value="Gingipain r, domain 1"/>
    <property type="match status" value="1"/>
</dbReference>
<dbReference type="InterPro" id="IPR029031">
    <property type="entry name" value="Gingipain_N_sf"/>
</dbReference>
<keyword evidence="1" id="KW-0732">Signal</keyword>
<dbReference type="Gene3D" id="3.40.50.1460">
    <property type="match status" value="1"/>
</dbReference>
<organism evidence="3">
    <name type="scientific">marine metagenome</name>
    <dbReference type="NCBI Taxonomy" id="408172"/>
    <lineage>
        <taxon>unclassified sequences</taxon>
        <taxon>metagenomes</taxon>
        <taxon>ecological metagenomes</taxon>
    </lineage>
</organism>
<evidence type="ECO:0000259" key="2">
    <source>
        <dbReference type="Pfam" id="PF01364"/>
    </source>
</evidence>
<accession>A0A382WHK3</accession>
<dbReference type="InterPro" id="IPR029030">
    <property type="entry name" value="Caspase-like_dom_sf"/>
</dbReference>
<evidence type="ECO:0000256" key="1">
    <source>
        <dbReference type="ARBA" id="ARBA00022729"/>
    </source>
</evidence>
<protein>
    <recommendedName>
        <fullName evidence="2">Gingipain domain-containing protein</fullName>
    </recommendedName>
</protein>